<evidence type="ECO:0000313" key="2">
    <source>
        <dbReference type="EMBL" id="KAJ2686756.1"/>
    </source>
</evidence>
<evidence type="ECO:0000259" key="1">
    <source>
        <dbReference type="PROSITE" id="PS50011"/>
    </source>
</evidence>
<sequence>MESHHAIVERCQILHRDISDNNILVVRSNDAVRGLLIDFDYAIDKSKDRGDVRHEMTGTLPYMSFNNISSSNVKRTSLDDCESMLYLLCWYATIGFGSKDERNEAKAAFRKKAIARWRDGDMVSIAKAKLSHLRYFGSFKLDIVREFDMTAENSKQLAQLALDLYKALFANGNLGEEYHGTEGAEDDSYVAAFLNGQPRPAATSSNSPNTGNPFEMRSQEWEVISRDFLDVLARAKEDMVNWVDAPQQPRDREMLIFKWLSNLDALETLVFYTPFLGPEHAFDAEGFVSGLVPLLSTSVLIVRRALARLVAVVVSHNIIIASAPAGQEPAARATDPAARAIARTK</sequence>
<dbReference type="AlphaFoldDB" id="A0A9W8GDZ7"/>
<feature type="domain" description="Protein kinase" evidence="1">
    <location>
        <begin position="1"/>
        <end position="169"/>
    </location>
</feature>
<dbReference type="SUPFAM" id="SSF56112">
    <property type="entry name" value="Protein kinase-like (PK-like)"/>
    <property type="match status" value="1"/>
</dbReference>
<protein>
    <recommendedName>
        <fullName evidence="1">Protein kinase domain-containing protein</fullName>
    </recommendedName>
</protein>
<comment type="caution">
    <text evidence="2">The sequence shown here is derived from an EMBL/GenBank/DDBJ whole genome shotgun (WGS) entry which is preliminary data.</text>
</comment>
<dbReference type="EMBL" id="JANBTX010000095">
    <property type="protein sequence ID" value="KAJ2686756.1"/>
    <property type="molecule type" value="Genomic_DNA"/>
</dbReference>
<organism evidence="2 3">
    <name type="scientific">Coemansia spiralis</name>
    <dbReference type="NCBI Taxonomy" id="417178"/>
    <lineage>
        <taxon>Eukaryota</taxon>
        <taxon>Fungi</taxon>
        <taxon>Fungi incertae sedis</taxon>
        <taxon>Zoopagomycota</taxon>
        <taxon>Kickxellomycotina</taxon>
        <taxon>Kickxellomycetes</taxon>
        <taxon>Kickxellales</taxon>
        <taxon>Kickxellaceae</taxon>
        <taxon>Coemansia</taxon>
    </lineage>
</organism>
<dbReference type="GO" id="GO:0005524">
    <property type="term" value="F:ATP binding"/>
    <property type="evidence" value="ECO:0007669"/>
    <property type="project" value="InterPro"/>
</dbReference>
<dbReference type="Proteomes" id="UP001151516">
    <property type="component" value="Unassembled WGS sequence"/>
</dbReference>
<dbReference type="OrthoDB" id="5584477at2759"/>
<proteinExistence type="predicted"/>
<dbReference type="PROSITE" id="PS50011">
    <property type="entry name" value="PROTEIN_KINASE_DOM"/>
    <property type="match status" value="1"/>
</dbReference>
<keyword evidence="3" id="KW-1185">Reference proteome</keyword>
<name>A0A9W8GDZ7_9FUNG</name>
<accession>A0A9W8GDZ7</accession>
<dbReference type="InterPro" id="IPR011009">
    <property type="entry name" value="Kinase-like_dom_sf"/>
</dbReference>
<dbReference type="GO" id="GO:0004672">
    <property type="term" value="F:protein kinase activity"/>
    <property type="evidence" value="ECO:0007669"/>
    <property type="project" value="InterPro"/>
</dbReference>
<dbReference type="InterPro" id="IPR000719">
    <property type="entry name" value="Prot_kinase_dom"/>
</dbReference>
<evidence type="ECO:0000313" key="3">
    <source>
        <dbReference type="Proteomes" id="UP001151516"/>
    </source>
</evidence>
<dbReference type="PANTHER" id="PTHR38248:SF2">
    <property type="entry name" value="FUNK1 11"/>
    <property type="match status" value="1"/>
</dbReference>
<dbReference type="PANTHER" id="PTHR38248">
    <property type="entry name" value="FUNK1 6"/>
    <property type="match status" value="1"/>
</dbReference>
<dbReference type="Gene3D" id="1.10.510.10">
    <property type="entry name" value="Transferase(Phosphotransferase) domain 1"/>
    <property type="match status" value="1"/>
</dbReference>
<gene>
    <name evidence="2" type="ORF">IWW39_003396</name>
</gene>
<reference evidence="2" key="1">
    <citation type="submission" date="2022-07" db="EMBL/GenBank/DDBJ databases">
        <title>Phylogenomic reconstructions and comparative analyses of Kickxellomycotina fungi.</title>
        <authorList>
            <person name="Reynolds N.K."/>
            <person name="Stajich J.E."/>
            <person name="Barry K."/>
            <person name="Grigoriev I.V."/>
            <person name="Crous P."/>
            <person name="Smith M.E."/>
        </authorList>
    </citation>
    <scope>NUCLEOTIDE SEQUENCE</scope>
    <source>
        <strain evidence="2">CBS 109367</strain>
    </source>
</reference>
<dbReference type="InterPro" id="IPR040976">
    <property type="entry name" value="Pkinase_fungal"/>
</dbReference>
<dbReference type="Pfam" id="PF17667">
    <property type="entry name" value="Pkinase_fungal"/>
    <property type="match status" value="1"/>
</dbReference>